<evidence type="ECO:0000259" key="1">
    <source>
        <dbReference type="Pfam" id="PF19054"/>
    </source>
</evidence>
<dbReference type="EMBL" id="SMKU01000288">
    <property type="protein sequence ID" value="TDD71463.1"/>
    <property type="molecule type" value="Genomic_DNA"/>
</dbReference>
<protein>
    <recommendedName>
        <fullName evidence="1">DUF5753 domain-containing protein</fullName>
    </recommendedName>
</protein>
<dbReference type="RefSeq" id="WP_131901295.1">
    <property type="nucleotide sequence ID" value="NZ_SMKU01000288.1"/>
</dbReference>
<dbReference type="Pfam" id="PF19054">
    <property type="entry name" value="DUF5753"/>
    <property type="match status" value="1"/>
</dbReference>
<dbReference type="Proteomes" id="UP000294513">
    <property type="component" value="Unassembled WGS sequence"/>
</dbReference>
<gene>
    <name evidence="2" type="ORF">E1298_35755</name>
</gene>
<sequence>MPDERKRIVDAFSRHLDAAYHRAGIRSYSELAKRSERITAEAGAETGRVTHVSRSAAYTILRGKRERLPSWDQVAQLVRTFHAEASDRNIDPAVVGTMAEWKARYEAAATALRMEAAPSAAPVRVPAPAGAGPAPSSGGPQTWWRDYADVVPAWFERHLNHEPLSDRITCYETSRVPDLLQTRQYAAEAIRLRHGREPADVIARRVELRMLRRRHLDRAVGRPQMWAIINEGALRDRAVSRPVMRAQLRHLLDLGRHIHVQVVPASHPAHDAADGPITILRFRSLRFPDHVFLEHADGALYPCGEEDRGHYLHAVQKLALAALLPQPSRDLLRRIEAEI</sequence>
<comment type="caution">
    <text evidence="2">The sequence shown here is derived from an EMBL/GenBank/DDBJ whole genome shotgun (WGS) entry which is preliminary data.</text>
</comment>
<keyword evidence="3" id="KW-1185">Reference proteome</keyword>
<dbReference type="InterPro" id="IPR043917">
    <property type="entry name" value="DUF5753"/>
</dbReference>
<reference evidence="2 3" key="1">
    <citation type="submission" date="2019-03" db="EMBL/GenBank/DDBJ databases">
        <title>Draft genome sequences of novel Actinobacteria.</title>
        <authorList>
            <person name="Sahin N."/>
            <person name="Ay H."/>
            <person name="Saygin H."/>
        </authorList>
    </citation>
    <scope>NUCLEOTIDE SEQUENCE [LARGE SCALE GENOMIC DNA]</scope>
    <source>
        <strain evidence="2 3">H3C3</strain>
    </source>
</reference>
<dbReference type="AlphaFoldDB" id="A0A4R5AFV3"/>
<evidence type="ECO:0000313" key="2">
    <source>
        <dbReference type="EMBL" id="TDD71463.1"/>
    </source>
</evidence>
<name>A0A4R5AFV3_9ACTN</name>
<organism evidence="2 3">
    <name type="scientific">Actinomadura rubrisoli</name>
    <dbReference type="NCBI Taxonomy" id="2530368"/>
    <lineage>
        <taxon>Bacteria</taxon>
        <taxon>Bacillati</taxon>
        <taxon>Actinomycetota</taxon>
        <taxon>Actinomycetes</taxon>
        <taxon>Streptosporangiales</taxon>
        <taxon>Thermomonosporaceae</taxon>
        <taxon>Actinomadura</taxon>
    </lineage>
</organism>
<proteinExistence type="predicted"/>
<dbReference type="OrthoDB" id="3456595at2"/>
<accession>A0A4R5AFV3</accession>
<feature type="domain" description="DUF5753" evidence="1">
    <location>
        <begin position="155"/>
        <end position="334"/>
    </location>
</feature>
<evidence type="ECO:0000313" key="3">
    <source>
        <dbReference type="Proteomes" id="UP000294513"/>
    </source>
</evidence>